<reference evidence="4" key="1">
    <citation type="submission" date="2020-01" db="EMBL/GenBank/DDBJ databases">
        <authorList>
            <person name="Rat A."/>
        </authorList>
    </citation>
    <scope>NUCLEOTIDE SEQUENCE</scope>
    <source>
        <strain evidence="4">LMG 28251</strain>
    </source>
</reference>
<comment type="caution">
    <text evidence="4">The sequence shown here is derived from an EMBL/GenBank/DDBJ whole genome shotgun (WGS) entry which is preliminary data.</text>
</comment>
<protein>
    <submittedName>
        <fullName evidence="4">GNAT family N-acetyltransferase</fullName>
    </submittedName>
</protein>
<dbReference type="GO" id="GO:0016747">
    <property type="term" value="F:acyltransferase activity, transferring groups other than amino-acyl groups"/>
    <property type="evidence" value="ECO:0007669"/>
    <property type="project" value="InterPro"/>
</dbReference>
<evidence type="ECO:0000313" key="4">
    <source>
        <dbReference type="EMBL" id="MBR0655230.1"/>
    </source>
</evidence>
<dbReference type="Gene3D" id="3.40.630.30">
    <property type="match status" value="1"/>
</dbReference>
<name>A0AAF1KJI6_9PROT</name>
<accession>A0AAF1KJI6</accession>
<proteinExistence type="predicted"/>
<dbReference type="PANTHER" id="PTHR43877:SF2">
    <property type="entry name" value="AMINOALKYLPHOSPHONATE N-ACETYLTRANSFERASE-RELATED"/>
    <property type="match status" value="1"/>
</dbReference>
<dbReference type="PANTHER" id="PTHR43877">
    <property type="entry name" value="AMINOALKYLPHOSPHONATE N-ACETYLTRANSFERASE-RELATED-RELATED"/>
    <property type="match status" value="1"/>
</dbReference>
<keyword evidence="1" id="KW-0808">Transferase</keyword>
<dbReference type="SUPFAM" id="SSF55729">
    <property type="entry name" value="Acyl-CoA N-acyltransferases (Nat)"/>
    <property type="match status" value="1"/>
</dbReference>
<gene>
    <name evidence="4" type="ORF">GXW79_09065</name>
</gene>
<evidence type="ECO:0000259" key="3">
    <source>
        <dbReference type="PROSITE" id="PS51186"/>
    </source>
</evidence>
<dbReference type="AlphaFoldDB" id="A0AAF1KJI6"/>
<dbReference type="Pfam" id="PF00583">
    <property type="entry name" value="Acetyltransf_1"/>
    <property type="match status" value="1"/>
</dbReference>
<organism evidence="4 5">
    <name type="scientific">Plastoroseomonas arctica</name>
    <dbReference type="NCBI Taxonomy" id="1509237"/>
    <lineage>
        <taxon>Bacteria</taxon>
        <taxon>Pseudomonadati</taxon>
        <taxon>Pseudomonadota</taxon>
        <taxon>Alphaproteobacteria</taxon>
        <taxon>Acetobacterales</taxon>
        <taxon>Acetobacteraceae</taxon>
        <taxon>Plastoroseomonas</taxon>
    </lineage>
</organism>
<dbReference type="PROSITE" id="PS51186">
    <property type="entry name" value="GNAT"/>
    <property type="match status" value="1"/>
</dbReference>
<dbReference type="EMBL" id="JAAEDH010000008">
    <property type="protein sequence ID" value="MBR0655230.1"/>
    <property type="molecule type" value="Genomic_DNA"/>
</dbReference>
<dbReference type="InterPro" id="IPR016181">
    <property type="entry name" value="Acyl_CoA_acyltransferase"/>
</dbReference>
<evidence type="ECO:0000256" key="2">
    <source>
        <dbReference type="ARBA" id="ARBA00023315"/>
    </source>
</evidence>
<sequence length="118" mass="11956">MLEAEGGLGVLALSGAPPFGEEPLGFVLARVAAGEAEILTLAVRPGTRRAGVGRALLAAARGAVGMRGAAALFLEVAEGNHAARELYRTAGAVEVGRRRGYYAGGADALVLRITPSSE</sequence>
<feature type="domain" description="N-acetyltransferase" evidence="3">
    <location>
        <begin position="1"/>
        <end position="116"/>
    </location>
</feature>
<dbReference type="Proteomes" id="UP001196068">
    <property type="component" value="Unassembled WGS sequence"/>
</dbReference>
<evidence type="ECO:0000256" key="1">
    <source>
        <dbReference type="ARBA" id="ARBA00022679"/>
    </source>
</evidence>
<keyword evidence="2" id="KW-0012">Acyltransferase</keyword>
<dbReference type="InterPro" id="IPR050832">
    <property type="entry name" value="Bact_Acetyltransf"/>
</dbReference>
<reference evidence="4" key="2">
    <citation type="journal article" date="2021" name="Syst. Appl. Microbiol.">
        <title>Roseomonas hellenica sp. nov., isolated from roots of wild-growing Alkanna tinctoria.</title>
        <authorList>
            <person name="Rat A."/>
            <person name="Naranjo H.D."/>
            <person name="Lebbe L."/>
            <person name="Cnockaert M."/>
            <person name="Krigas N."/>
            <person name="Grigoriadou K."/>
            <person name="Maloupa E."/>
            <person name="Willems A."/>
        </authorList>
    </citation>
    <scope>NUCLEOTIDE SEQUENCE</scope>
    <source>
        <strain evidence="4">LMG 28251</strain>
    </source>
</reference>
<dbReference type="InterPro" id="IPR000182">
    <property type="entry name" value="GNAT_dom"/>
</dbReference>
<keyword evidence="5" id="KW-1185">Reference proteome</keyword>
<evidence type="ECO:0000313" key="5">
    <source>
        <dbReference type="Proteomes" id="UP001196068"/>
    </source>
</evidence>